<protein>
    <recommendedName>
        <fullName evidence="4">UbiA prenyltransferase family protein</fullName>
    </recommendedName>
</protein>
<keyword evidence="1" id="KW-0812">Transmembrane</keyword>
<feature type="transmembrane region" description="Helical" evidence="1">
    <location>
        <begin position="105"/>
        <end position="124"/>
    </location>
</feature>
<feature type="transmembrane region" description="Helical" evidence="1">
    <location>
        <begin position="80"/>
        <end position="99"/>
    </location>
</feature>
<reference evidence="3" key="1">
    <citation type="journal article" date="2019" name="Int. J. Syst. Evol. Microbiol.">
        <title>The Global Catalogue of Microorganisms (GCM) 10K type strain sequencing project: providing services to taxonomists for standard genome sequencing and annotation.</title>
        <authorList>
            <consortium name="The Broad Institute Genomics Platform"/>
            <consortium name="The Broad Institute Genome Sequencing Center for Infectious Disease"/>
            <person name="Wu L."/>
            <person name="Ma J."/>
        </authorList>
    </citation>
    <scope>NUCLEOTIDE SEQUENCE [LARGE SCALE GENOMIC DNA]</scope>
    <source>
        <strain evidence="3">JCM 18326</strain>
    </source>
</reference>
<name>A0ABP9CWW3_9BACT</name>
<evidence type="ECO:0000256" key="1">
    <source>
        <dbReference type="SAM" id="Phobius"/>
    </source>
</evidence>
<evidence type="ECO:0000313" key="3">
    <source>
        <dbReference type="Proteomes" id="UP001500298"/>
    </source>
</evidence>
<dbReference type="Proteomes" id="UP001500298">
    <property type="component" value="Unassembled WGS sequence"/>
</dbReference>
<organism evidence="2 3">
    <name type="scientific">Algivirga pacifica</name>
    <dbReference type="NCBI Taxonomy" id="1162670"/>
    <lineage>
        <taxon>Bacteria</taxon>
        <taxon>Pseudomonadati</taxon>
        <taxon>Bacteroidota</taxon>
        <taxon>Cytophagia</taxon>
        <taxon>Cytophagales</taxon>
        <taxon>Flammeovirgaceae</taxon>
        <taxon>Algivirga</taxon>
    </lineage>
</organism>
<feature type="transmembrane region" description="Helical" evidence="1">
    <location>
        <begin position="12"/>
        <end position="31"/>
    </location>
</feature>
<dbReference type="RefSeq" id="WP_345368434.1">
    <property type="nucleotide sequence ID" value="NZ_BAABJX010000002.1"/>
</dbReference>
<gene>
    <name evidence="2" type="ORF">GCM10023331_00860</name>
</gene>
<feature type="transmembrane region" description="Helical" evidence="1">
    <location>
        <begin position="162"/>
        <end position="180"/>
    </location>
</feature>
<feature type="transmembrane region" description="Helical" evidence="1">
    <location>
        <begin position="37"/>
        <end position="59"/>
    </location>
</feature>
<proteinExistence type="predicted"/>
<keyword evidence="1" id="KW-1133">Transmembrane helix</keyword>
<keyword evidence="3" id="KW-1185">Reference proteome</keyword>
<feature type="transmembrane region" description="Helical" evidence="1">
    <location>
        <begin position="258"/>
        <end position="276"/>
    </location>
</feature>
<sequence length="277" mass="31963">MVGECYRFLQVLSLDVVLGAMICSAFLASVLEVQLEVVVYIVLGLAVWIIYTLDHLLDAKAIQHKAHTYRHHFHQRYAKPLWWSILLASILEGVLLFYIPPTVFWMGIKVSILVAVYFLMLQFIPIKAFLLKELSIAIIYVIGILVGPLSEVSVWHWEWTALVLQLFLLAYINLLEFSLYDEKTDQLDGHKSAVSCLGKWRIKKLLLAVFFSFLIISLGVLWKGGETYPLWAQSILWAMGIVLYLVFELESRLKQRQLYRVLGDAVFLFPAVYLFFE</sequence>
<comment type="caution">
    <text evidence="2">The sequence shown here is derived from an EMBL/GenBank/DDBJ whole genome shotgun (WGS) entry which is preliminary data.</text>
</comment>
<evidence type="ECO:0000313" key="2">
    <source>
        <dbReference type="EMBL" id="GAA4820308.1"/>
    </source>
</evidence>
<accession>A0ABP9CWW3</accession>
<keyword evidence="1" id="KW-0472">Membrane</keyword>
<feature type="transmembrane region" description="Helical" evidence="1">
    <location>
        <begin position="228"/>
        <end position="246"/>
    </location>
</feature>
<feature type="transmembrane region" description="Helical" evidence="1">
    <location>
        <begin position="205"/>
        <end position="222"/>
    </location>
</feature>
<feature type="transmembrane region" description="Helical" evidence="1">
    <location>
        <begin position="136"/>
        <end position="156"/>
    </location>
</feature>
<dbReference type="EMBL" id="BAABJX010000002">
    <property type="protein sequence ID" value="GAA4820308.1"/>
    <property type="molecule type" value="Genomic_DNA"/>
</dbReference>
<evidence type="ECO:0008006" key="4">
    <source>
        <dbReference type="Google" id="ProtNLM"/>
    </source>
</evidence>